<organism evidence="2 3">
    <name type="scientific">Amycolatopsis camponoti</name>
    <dbReference type="NCBI Taxonomy" id="2606593"/>
    <lineage>
        <taxon>Bacteria</taxon>
        <taxon>Bacillati</taxon>
        <taxon>Actinomycetota</taxon>
        <taxon>Actinomycetes</taxon>
        <taxon>Pseudonocardiales</taxon>
        <taxon>Pseudonocardiaceae</taxon>
        <taxon>Amycolatopsis</taxon>
    </lineage>
</organism>
<feature type="transmembrane region" description="Helical" evidence="1">
    <location>
        <begin position="112"/>
        <end position="135"/>
    </location>
</feature>
<keyword evidence="1" id="KW-0472">Membrane</keyword>
<keyword evidence="1" id="KW-0812">Transmembrane</keyword>
<dbReference type="RefSeq" id="WP_155541013.1">
    <property type="nucleotide sequence ID" value="NZ_CABVGP010000001.1"/>
</dbReference>
<evidence type="ECO:0000256" key="1">
    <source>
        <dbReference type="SAM" id="Phobius"/>
    </source>
</evidence>
<dbReference type="Proteomes" id="UP000399805">
    <property type="component" value="Unassembled WGS sequence"/>
</dbReference>
<protein>
    <recommendedName>
        <fullName evidence="4">Tape measure protein</fullName>
    </recommendedName>
</protein>
<reference evidence="2 3" key="1">
    <citation type="submission" date="2019-09" db="EMBL/GenBank/DDBJ databases">
        <authorList>
            <person name="Leyn A S."/>
        </authorList>
    </citation>
    <scope>NUCLEOTIDE SEQUENCE [LARGE SCALE GENOMIC DNA]</scope>
    <source>
        <strain evidence="2">AA231_1</strain>
    </source>
</reference>
<gene>
    <name evidence="2" type="ORF">AA23TX_00552</name>
</gene>
<dbReference type="AlphaFoldDB" id="A0A6I8LEU5"/>
<evidence type="ECO:0000313" key="3">
    <source>
        <dbReference type="Proteomes" id="UP000399805"/>
    </source>
</evidence>
<sequence length="515" mass="52633">MALTIGDFTANLSINDEQFKAVLGEMQKKFDEAKGLMLKSADEWGAGVSQRLSAAHGPVVGTAANIGIQAATALGGGLLSILSGPVIALLGEGIQAGLNAALGFISQNFQPALAAVSGFISGTVVPVFQALASWIEANKTPIMIVGGVLLTFFLPALVQVGIQAAIAAAGMVASFATMAASAVVSAASTVASWIAMSVQAAISGAISLATMIQQVIQWGLMGWAALATAAQVVAAWVMMGVESLIAGAKMAAAWLLAMGPIPLIIAAVVALVALIIANWDTIVAWTKAAFQAIWDFLKMVWSAIVSAIQVAINGVIAAIGWLGQLPGMVIGWFGSIVSGAVGKLGELLSWLGGLPGMILRALGNLGNLLLDVGSSILEGLWNGIKNAANWIKDKIIGLIKDIIPGPIKSILGINSPSKVAAELGRWVPLGLAQGIEQTSTAVSRASTELAGLVTNRLGDLATVQPRAPAFAGAGFAADGPQPDRAVVHIENFYATPSQTPRDIAGDLDWMSRGGG</sequence>
<keyword evidence="3" id="KW-1185">Reference proteome</keyword>
<evidence type="ECO:0000313" key="2">
    <source>
        <dbReference type="EMBL" id="VVJ15531.1"/>
    </source>
</evidence>
<proteinExistence type="predicted"/>
<dbReference type="EMBL" id="CABVGP010000001">
    <property type="protein sequence ID" value="VVJ15531.1"/>
    <property type="molecule type" value="Genomic_DNA"/>
</dbReference>
<accession>A0A6I8LEU5</accession>
<feature type="transmembrane region" description="Helical" evidence="1">
    <location>
        <begin position="66"/>
        <end position="91"/>
    </location>
</feature>
<name>A0A6I8LEU5_9PSEU</name>
<feature type="transmembrane region" description="Helical" evidence="1">
    <location>
        <begin position="218"/>
        <end position="239"/>
    </location>
</feature>
<evidence type="ECO:0008006" key="4">
    <source>
        <dbReference type="Google" id="ProtNLM"/>
    </source>
</evidence>
<keyword evidence="1" id="KW-1133">Transmembrane helix</keyword>
<feature type="transmembrane region" description="Helical" evidence="1">
    <location>
        <begin position="300"/>
        <end position="323"/>
    </location>
</feature>
<feature type="transmembrane region" description="Helical" evidence="1">
    <location>
        <begin position="141"/>
        <end position="158"/>
    </location>
</feature>
<feature type="transmembrane region" description="Helical" evidence="1">
    <location>
        <begin position="251"/>
        <end position="279"/>
    </location>
</feature>